<protein>
    <submittedName>
        <fullName evidence="2">Bacteriophage DNA circulation protein, Mu-like</fullName>
    </submittedName>
</protein>
<evidence type="ECO:0000313" key="3">
    <source>
        <dbReference type="Proteomes" id="UP000009044"/>
    </source>
</evidence>
<dbReference type="InterPro" id="IPR009826">
    <property type="entry name" value="DNA_circ_N"/>
</dbReference>
<dbReference type="AlphaFoldDB" id="G2I0T5"/>
<name>G2I0T5_KOMMN</name>
<feature type="domain" description="DNA circulation N-terminal" evidence="1">
    <location>
        <begin position="9"/>
        <end position="92"/>
    </location>
</feature>
<dbReference type="Pfam" id="PF07157">
    <property type="entry name" value="DNA_circ_N"/>
    <property type="match status" value="1"/>
</dbReference>
<dbReference type="STRING" id="634177.GLX_21310"/>
<organism evidence="2 3">
    <name type="scientific">Komagataeibacter medellinensis (strain NBRC 3288 / BCRC 11682 / LMG 1693 / Kondo 51)</name>
    <name type="common">Gluconacetobacter medellinensis</name>
    <dbReference type="NCBI Taxonomy" id="634177"/>
    <lineage>
        <taxon>Bacteria</taxon>
        <taxon>Pseudomonadati</taxon>
        <taxon>Pseudomonadota</taxon>
        <taxon>Alphaproteobacteria</taxon>
        <taxon>Acetobacterales</taxon>
        <taxon>Acetobacteraceae</taxon>
        <taxon>Komagataeibacter</taxon>
    </lineage>
</organism>
<gene>
    <name evidence="2" type="ordered locus">GLX_21310</name>
</gene>
<dbReference type="RefSeq" id="WP_014106052.1">
    <property type="nucleotide sequence ID" value="NC_016027.1"/>
</dbReference>
<dbReference type="HOGENOM" id="CLU_046832_0_0_5"/>
<evidence type="ECO:0000313" key="2">
    <source>
        <dbReference type="EMBL" id="BAK84543.1"/>
    </source>
</evidence>
<dbReference type="PATRIC" id="fig|634177.7.peg.2412"/>
<reference evidence="3" key="1">
    <citation type="journal article" date="2011" name="J. Bacteriol.">
        <title>Complete genome sequence of NBRC 3288, a unique cellulose-nonproducing strain of Gluconacetobacter xylinus isolated from vinegar.</title>
        <authorList>
            <person name="Ogino H."/>
            <person name="Azuma Y."/>
            <person name="Hosoyama A."/>
            <person name="Nakazawa H."/>
            <person name="Matsutani M."/>
            <person name="Hasegawa A."/>
            <person name="Otsuyama K."/>
            <person name="Matsushita K."/>
            <person name="Fujita N."/>
            <person name="Shirai M."/>
        </authorList>
    </citation>
    <scope>NUCLEOTIDE SEQUENCE [LARGE SCALE GENOMIC DNA]</scope>
    <source>
        <strain evidence="3">NBRC 3288 / BCRC 11682 / LMG 1693</strain>
    </source>
</reference>
<sequence length="434" mass="45136">MSVIDLFIPAIWRGVPFLVREGSLSGGRRTAVHEYPYRDDPWPEDMGRAPRVMTLAGRLVGDDVYLQRAALLAACELEGPGLLIHPTLGPVQCSLVEPVQFRDRGDAQREVQFDLVLMQAGSRLYPNLLINTQNAILVAVAAAVLAVADVLASQLASIKSTASAVSLGAQNVASAWGAGASAAGRDPAAIANETSGLTSYNGRYAGGMLAAPAPANATVASQRAAVITSRTAIDAAVAALSTAALSAVSDPAACATAARAVVVAIRAATISPADQIRVLSTLAGYQPSVMATTAPIGADVATAQTAMGNALRRSAIIGLAEAVEAAQPDSAEQAQAMLVSIITVLDAEIITAADSADSESYAALRALRTTVVQDLSERGAQLAHIETFTFNASMPAITLAWRLYKDPTRTRDLVARADCPHPLFMPLQFEALDQ</sequence>
<evidence type="ECO:0000259" key="1">
    <source>
        <dbReference type="Pfam" id="PF07157"/>
    </source>
</evidence>
<proteinExistence type="predicted"/>
<dbReference type="eggNOG" id="COG4228">
    <property type="taxonomic scope" value="Bacteria"/>
</dbReference>
<accession>G2I0T5</accession>
<dbReference type="EMBL" id="AP012159">
    <property type="protein sequence ID" value="BAK84543.1"/>
    <property type="molecule type" value="Genomic_DNA"/>
</dbReference>
<dbReference type="KEGG" id="gxy:GLX_21310"/>
<dbReference type="Proteomes" id="UP000009044">
    <property type="component" value="Chromosome"/>
</dbReference>